<dbReference type="GO" id="GO:0003899">
    <property type="term" value="F:DNA-directed RNA polymerase activity"/>
    <property type="evidence" value="ECO:0007669"/>
    <property type="project" value="UniProtKB-EC"/>
</dbReference>
<dbReference type="InterPro" id="IPR007083">
    <property type="entry name" value="RNA_pol_Rpb1_4"/>
</dbReference>
<dbReference type="Pfam" id="PF04983">
    <property type="entry name" value="RNA_pol_Rpb1_3"/>
    <property type="match status" value="1"/>
</dbReference>
<sequence length="327" mass="36479">MSGRALFSMLLPADFQYKKGEVVIIDGVLINGNITKKDIGTSRNSIVQVLHMDYGSEWTSTFLTDASRVLNRWFSTYGFSIGLESCTHTDPKLIKLKDEQMALMKMMVMQAGAKMEDPIAEEHRQREILAYLNKPVNMSMKLISETFGIDNALARMIISGSKGSVFNAGQIAFALGMQYSGGKPIPWTLTNQSRALPTFEPYDPDPIAHGFAINSFSEGLTPSEMFFHGLGSRDNIIDTAIKTAPVGKLSRDMNMALADYVTQYDGSVRNSNGQILQSIYGNDGFNPAYLTLLNVNGDDIPFFMDVTRTIKRLNQKYDNIRIIYILF</sequence>
<dbReference type="GO" id="GO:0006351">
    <property type="term" value="P:DNA-templated transcription"/>
    <property type="evidence" value="ECO:0007669"/>
    <property type="project" value="InterPro"/>
</dbReference>
<dbReference type="InterPro" id="IPR007066">
    <property type="entry name" value="RNA_pol_Rpb1_3"/>
</dbReference>
<dbReference type="Gene3D" id="1.10.274.100">
    <property type="entry name" value="RNA polymerase Rpb1, domain 3"/>
    <property type="match status" value="1"/>
</dbReference>
<evidence type="ECO:0000256" key="2">
    <source>
        <dbReference type="ARBA" id="ARBA00022478"/>
    </source>
</evidence>
<feature type="domain" description="RNA polymerase Rpb1" evidence="6">
    <location>
        <begin position="3"/>
        <end position="84"/>
    </location>
</feature>
<evidence type="ECO:0000313" key="9">
    <source>
        <dbReference type="EMBL" id="QBK90154.1"/>
    </source>
</evidence>
<evidence type="ECO:0000256" key="5">
    <source>
        <dbReference type="ARBA" id="ARBA00023163"/>
    </source>
</evidence>
<reference evidence="9" key="1">
    <citation type="journal article" date="2019" name="MBio">
        <title>Virus Genomes from Deep Sea Sediments Expand the Ocean Megavirome and Support Independent Origins of Viral Gigantism.</title>
        <authorList>
            <person name="Backstrom D."/>
            <person name="Yutin N."/>
            <person name="Jorgensen S.L."/>
            <person name="Dharamshi J."/>
            <person name="Homa F."/>
            <person name="Zaremba-Niedwiedzka K."/>
            <person name="Spang A."/>
            <person name="Wolf Y.I."/>
            <person name="Koonin E.V."/>
            <person name="Ettema T.J."/>
        </authorList>
    </citation>
    <scope>NUCLEOTIDE SEQUENCE</scope>
</reference>
<name>A0A481Z3X0_9VIRU</name>
<gene>
    <name evidence="9" type="ORF">LCPAC102_00640</name>
</gene>
<keyword evidence="2 9" id="KW-0240">DNA-directed RNA polymerase</keyword>
<protein>
    <recommendedName>
        <fullName evidence="1">DNA-directed RNA polymerase</fullName>
        <ecNumber evidence="1">2.7.7.6</ecNumber>
    </recommendedName>
</protein>
<evidence type="ECO:0000259" key="7">
    <source>
        <dbReference type="Pfam" id="PF04998"/>
    </source>
</evidence>
<dbReference type="InterPro" id="IPR045867">
    <property type="entry name" value="DNA-dir_RpoC_beta_prime"/>
</dbReference>
<evidence type="ECO:0000259" key="8">
    <source>
        <dbReference type="Pfam" id="PF05000"/>
    </source>
</evidence>
<evidence type="ECO:0000259" key="6">
    <source>
        <dbReference type="Pfam" id="PF04983"/>
    </source>
</evidence>
<evidence type="ECO:0000256" key="3">
    <source>
        <dbReference type="ARBA" id="ARBA00022679"/>
    </source>
</evidence>
<accession>A0A481Z3X0</accession>
<dbReference type="PANTHER" id="PTHR19376:SF37">
    <property type="entry name" value="DNA-DIRECTED RNA POLYMERASE II SUBUNIT RPB1"/>
    <property type="match status" value="1"/>
</dbReference>
<dbReference type="EMBL" id="MK500467">
    <property type="protein sequence ID" value="QBK90154.1"/>
    <property type="molecule type" value="Genomic_DNA"/>
</dbReference>
<dbReference type="InterPro" id="IPR038120">
    <property type="entry name" value="Rpb1_funnel_sf"/>
</dbReference>
<keyword evidence="4" id="KW-0548">Nucleotidyltransferase</keyword>
<feature type="domain" description="RNA polymerase Rpb1" evidence="7">
    <location>
        <begin position="219"/>
        <end position="284"/>
    </location>
</feature>
<dbReference type="Pfam" id="PF05000">
    <property type="entry name" value="RNA_pol_Rpb1_4"/>
    <property type="match status" value="1"/>
</dbReference>
<dbReference type="EC" id="2.7.7.6" evidence="1"/>
<dbReference type="GO" id="GO:0000428">
    <property type="term" value="C:DNA-directed RNA polymerase complex"/>
    <property type="evidence" value="ECO:0007669"/>
    <property type="project" value="UniProtKB-KW"/>
</dbReference>
<evidence type="ECO:0000256" key="4">
    <source>
        <dbReference type="ARBA" id="ARBA00022695"/>
    </source>
</evidence>
<dbReference type="PANTHER" id="PTHR19376">
    <property type="entry name" value="DNA-DIRECTED RNA POLYMERASE"/>
    <property type="match status" value="1"/>
</dbReference>
<dbReference type="Gene3D" id="6.10.250.2940">
    <property type="match status" value="1"/>
</dbReference>
<proteinExistence type="predicted"/>
<evidence type="ECO:0000256" key="1">
    <source>
        <dbReference type="ARBA" id="ARBA00012418"/>
    </source>
</evidence>
<dbReference type="SUPFAM" id="SSF64484">
    <property type="entry name" value="beta and beta-prime subunits of DNA dependent RNA-polymerase"/>
    <property type="match status" value="1"/>
</dbReference>
<dbReference type="InterPro" id="IPR007081">
    <property type="entry name" value="RNA_pol_Rpb1_5"/>
</dbReference>
<keyword evidence="3" id="KW-0808">Transferase</keyword>
<feature type="domain" description="RNA polymerase Rpb1" evidence="8">
    <location>
        <begin position="121"/>
        <end position="211"/>
    </location>
</feature>
<dbReference type="Pfam" id="PF04998">
    <property type="entry name" value="RNA_pol_Rpb1_5"/>
    <property type="match status" value="1"/>
</dbReference>
<keyword evidence="5" id="KW-0804">Transcription</keyword>
<dbReference type="Gene3D" id="1.10.132.30">
    <property type="match status" value="1"/>
</dbReference>
<dbReference type="Gene3D" id="6.20.50.80">
    <property type="match status" value="1"/>
</dbReference>
<organism evidence="9">
    <name type="scientific">Pithovirus LCPAC102</name>
    <dbReference type="NCBI Taxonomy" id="2506587"/>
    <lineage>
        <taxon>Viruses</taxon>
        <taxon>Pithoviruses</taxon>
    </lineage>
</organism>
<dbReference type="GO" id="GO:0003677">
    <property type="term" value="F:DNA binding"/>
    <property type="evidence" value="ECO:0007669"/>
    <property type="project" value="InterPro"/>
</dbReference>
<dbReference type="InterPro" id="IPR042102">
    <property type="entry name" value="RNA_pol_Rpb1_3_sf"/>
</dbReference>